<evidence type="ECO:0000313" key="16">
    <source>
        <dbReference type="EMBL" id="MDQ1108480.1"/>
    </source>
</evidence>
<evidence type="ECO:0000256" key="14">
    <source>
        <dbReference type="RuleBase" id="RU003656"/>
    </source>
</evidence>
<dbReference type="InterPro" id="IPR001469">
    <property type="entry name" value="ATP_synth_F1_dsu/esu"/>
</dbReference>
<evidence type="ECO:0000313" key="17">
    <source>
        <dbReference type="Proteomes" id="UP001226084"/>
    </source>
</evidence>
<dbReference type="PANTHER" id="PTHR13822:SF10">
    <property type="entry name" value="ATP SYNTHASE EPSILON CHAIN, CHLOROPLASTIC"/>
    <property type="match status" value="1"/>
</dbReference>
<gene>
    <name evidence="13" type="primary">atpC</name>
    <name evidence="16" type="ORF">QE424_001639</name>
</gene>
<dbReference type="GO" id="GO:0005524">
    <property type="term" value="F:ATP binding"/>
    <property type="evidence" value="ECO:0007669"/>
    <property type="project" value="UniProtKB-UniRule"/>
</dbReference>
<comment type="similarity">
    <text evidence="3 13 14">Belongs to the ATPase epsilon chain family.</text>
</comment>
<feature type="domain" description="ATP synthase F1 complex delta/epsilon subunit N-terminal" evidence="15">
    <location>
        <begin position="16"/>
        <end position="95"/>
    </location>
</feature>
<dbReference type="RefSeq" id="WP_307106867.1">
    <property type="nucleotide sequence ID" value="NZ_JAUTAS010000001.1"/>
</dbReference>
<reference evidence="16" key="1">
    <citation type="submission" date="2023-07" db="EMBL/GenBank/DDBJ databases">
        <title>Functional and genomic diversity of the sorghum phyllosphere microbiome.</title>
        <authorList>
            <person name="Shade A."/>
        </authorList>
    </citation>
    <scope>NUCLEOTIDE SEQUENCE</scope>
    <source>
        <strain evidence="16">SORGH_AS_0457</strain>
    </source>
</reference>
<dbReference type="GO" id="GO:0012505">
    <property type="term" value="C:endomembrane system"/>
    <property type="evidence" value="ECO:0007669"/>
    <property type="project" value="UniProtKB-SubCell"/>
</dbReference>
<dbReference type="InterPro" id="IPR036771">
    <property type="entry name" value="ATPsynth_dsu/esu_N"/>
</dbReference>
<evidence type="ECO:0000256" key="11">
    <source>
        <dbReference type="ARBA" id="ARBA00030215"/>
    </source>
</evidence>
<dbReference type="GO" id="GO:0005886">
    <property type="term" value="C:plasma membrane"/>
    <property type="evidence" value="ECO:0007669"/>
    <property type="project" value="UniProtKB-SubCell"/>
</dbReference>
<sequence>MASPPLPALLANAQGFSLQILSLAGELWNGEVREVSMPGSNGRFGVMARHAPLLGTLREGMVSVYPLTAEPPLHVYVSGGYVEVQPGKVIVMADLALRSDDLDEARARVAAEAARSPMAQAFTDEDYVRLHAELMHQRAVQLRGLPWK</sequence>
<dbReference type="NCBIfam" id="TIGR01216">
    <property type="entry name" value="ATP_synt_epsi"/>
    <property type="match status" value="1"/>
</dbReference>
<proteinExistence type="inferred from homology"/>
<keyword evidence="13" id="KW-1003">Cell membrane</keyword>
<dbReference type="PANTHER" id="PTHR13822">
    <property type="entry name" value="ATP SYNTHASE DELTA/EPSILON CHAIN"/>
    <property type="match status" value="1"/>
</dbReference>
<dbReference type="Pfam" id="PF02823">
    <property type="entry name" value="ATP-synt_DE_N"/>
    <property type="match status" value="1"/>
</dbReference>
<dbReference type="GO" id="GO:0046933">
    <property type="term" value="F:proton-transporting ATP synthase activity, rotational mechanism"/>
    <property type="evidence" value="ECO:0007669"/>
    <property type="project" value="UniProtKB-UniRule"/>
</dbReference>
<dbReference type="Gene3D" id="2.60.15.10">
    <property type="entry name" value="F0F1 ATP synthase delta/epsilon subunit, N-terminal"/>
    <property type="match status" value="1"/>
</dbReference>
<dbReference type="GO" id="GO:0045259">
    <property type="term" value="C:proton-transporting ATP synthase complex"/>
    <property type="evidence" value="ECO:0007669"/>
    <property type="project" value="UniProtKB-KW"/>
</dbReference>
<dbReference type="SUPFAM" id="SSF51344">
    <property type="entry name" value="Epsilon subunit of F1F0-ATP synthase N-terminal domain"/>
    <property type="match status" value="1"/>
</dbReference>
<keyword evidence="9 13" id="KW-0139">CF(1)</keyword>
<evidence type="ECO:0000256" key="5">
    <source>
        <dbReference type="ARBA" id="ARBA00014480"/>
    </source>
</evidence>
<evidence type="ECO:0000256" key="8">
    <source>
        <dbReference type="ARBA" id="ARBA00023136"/>
    </source>
</evidence>
<accession>A0AAP5AJ75</accession>
<keyword evidence="13" id="KW-0375">Hydrogen ion transport</keyword>
<evidence type="ECO:0000256" key="7">
    <source>
        <dbReference type="ARBA" id="ARBA00023065"/>
    </source>
</evidence>
<evidence type="ECO:0000256" key="13">
    <source>
        <dbReference type="HAMAP-Rule" id="MF_00530"/>
    </source>
</evidence>
<evidence type="ECO:0000256" key="10">
    <source>
        <dbReference type="ARBA" id="ARBA00023310"/>
    </source>
</evidence>
<dbReference type="InterPro" id="IPR020546">
    <property type="entry name" value="ATP_synth_F1_dsu/esu_N"/>
</dbReference>
<keyword evidence="10 13" id="KW-0066">ATP synthesis</keyword>
<comment type="subunit">
    <text evidence="4 13 14">F-type ATPases have 2 components, CF(1) - the catalytic core - and CF(0) - the membrane proton channel. CF(1) has five subunits: alpha(3), beta(3), gamma(1), delta(1), epsilon(1). CF(0) has three main subunits: a, b and c.</text>
</comment>
<comment type="function">
    <text evidence="1 13">Produces ATP from ADP in the presence of a proton gradient across the membrane.</text>
</comment>
<evidence type="ECO:0000256" key="6">
    <source>
        <dbReference type="ARBA" id="ARBA00022448"/>
    </source>
</evidence>
<keyword evidence="8 13" id="KW-0472">Membrane</keyword>
<comment type="caution">
    <text evidence="16">The sequence shown here is derived from an EMBL/GenBank/DDBJ whole genome shotgun (WGS) entry which is preliminary data.</text>
</comment>
<evidence type="ECO:0000259" key="15">
    <source>
        <dbReference type="Pfam" id="PF02823"/>
    </source>
</evidence>
<dbReference type="HAMAP" id="MF_00530">
    <property type="entry name" value="ATP_synth_epsil_bac"/>
    <property type="match status" value="1"/>
</dbReference>
<dbReference type="Proteomes" id="UP001226084">
    <property type="component" value="Unassembled WGS sequence"/>
</dbReference>
<dbReference type="CDD" id="cd12152">
    <property type="entry name" value="F1-ATPase_delta"/>
    <property type="match status" value="1"/>
</dbReference>
<organism evidence="16 17">
    <name type="scientific">Stenotrophomonas rhizophila</name>
    <dbReference type="NCBI Taxonomy" id="216778"/>
    <lineage>
        <taxon>Bacteria</taxon>
        <taxon>Pseudomonadati</taxon>
        <taxon>Pseudomonadota</taxon>
        <taxon>Gammaproteobacteria</taxon>
        <taxon>Lysobacterales</taxon>
        <taxon>Lysobacteraceae</taxon>
        <taxon>Stenotrophomonas</taxon>
    </lineage>
</organism>
<evidence type="ECO:0000256" key="4">
    <source>
        <dbReference type="ARBA" id="ARBA00011648"/>
    </source>
</evidence>
<keyword evidence="7 13" id="KW-0406">Ion transport</keyword>
<evidence type="ECO:0000256" key="3">
    <source>
        <dbReference type="ARBA" id="ARBA00005712"/>
    </source>
</evidence>
<protein>
    <recommendedName>
        <fullName evidence="5 13">ATP synthase epsilon chain</fullName>
    </recommendedName>
    <alternativeName>
        <fullName evidence="12 13">ATP synthase F1 sector epsilon subunit</fullName>
    </alternativeName>
    <alternativeName>
        <fullName evidence="11 13">F-ATPase epsilon subunit</fullName>
    </alternativeName>
</protein>
<evidence type="ECO:0000256" key="9">
    <source>
        <dbReference type="ARBA" id="ARBA00023196"/>
    </source>
</evidence>
<dbReference type="EMBL" id="JAUTAS010000001">
    <property type="protein sequence ID" value="MDQ1108480.1"/>
    <property type="molecule type" value="Genomic_DNA"/>
</dbReference>
<keyword evidence="6 13" id="KW-0813">Transport</keyword>
<comment type="subcellular location">
    <subcellularLocation>
        <location evidence="13">Cell membrane</location>
        <topology evidence="13">Peripheral membrane protein</topology>
    </subcellularLocation>
    <subcellularLocation>
        <location evidence="2">Endomembrane system</location>
        <topology evidence="2">Peripheral membrane protein</topology>
    </subcellularLocation>
</comment>
<evidence type="ECO:0000256" key="1">
    <source>
        <dbReference type="ARBA" id="ARBA00003543"/>
    </source>
</evidence>
<evidence type="ECO:0000256" key="2">
    <source>
        <dbReference type="ARBA" id="ARBA00004184"/>
    </source>
</evidence>
<evidence type="ECO:0000256" key="12">
    <source>
        <dbReference type="ARBA" id="ARBA00031795"/>
    </source>
</evidence>
<dbReference type="AlphaFoldDB" id="A0AAP5AJ75"/>
<name>A0AAP5AJ75_9GAMM</name>